<dbReference type="CDD" id="cd09272">
    <property type="entry name" value="RNase_HI_RT_Ty1"/>
    <property type="match status" value="1"/>
</dbReference>
<sequence length="423" mass="48694">MRRTLKPSSQYALHLQVDSTNVEPSCFSKAIKRTEWRTAMATEFSALQRCGTWNLVPFQYHMNVLPNKWVFKIKRHSDGSIERYKARLVANEDVYMRQPAGFVDSQYPNHVRKLQRSLYGLKQAPRAWFKRFSDFLLQLGFQESRLQAYIYTMFSGQKLSLHGGEPLVDPSEYRQVVGALQYLTITRPDLSYAVNQVCQFMHSPTTLHWQAVKRILRYLKATYDHGLRYKPRKLELNAYSDANYAGDPDTRHSTGGFCVYFGSNLISWSSKKQKTVSRSSTEAEYRQLAYTAAELSWLRSLFRDLCVFLPTPTLWCDNVSSIALASNPVFHSRTKHLEVDYHYVREKVIRGELHVNYICSQDQVVDLFTKGLSSSRFKALVFKLLVLQGPLSLRVAVRPRSDVDKATGFLNLNDSSLSSGSFE</sequence>
<dbReference type="InterPro" id="IPR013103">
    <property type="entry name" value="RVT_2"/>
</dbReference>
<dbReference type="PANTHER" id="PTHR11439:SF455">
    <property type="entry name" value="RLK (RECEPTOR-LIKE PROTEIN KINASE) 8, PUTATIVE-RELATED"/>
    <property type="match status" value="1"/>
</dbReference>
<accession>A0A4Y1REY8</accession>
<feature type="domain" description="Reverse transcriptase Ty1/copia-type" evidence="1">
    <location>
        <begin position="91"/>
        <end position="157"/>
    </location>
</feature>
<dbReference type="Pfam" id="PF07727">
    <property type="entry name" value="RVT_2"/>
    <property type="match status" value="1"/>
</dbReference>
<proteinExistence type="predicted"/>
<evidence type="ECO:0000259" key="1">
    <source>
        <dbReference type="Pfam" id="PF07727"/>
    </source>
</evidence>
<organism evidence="2">
    <name type="scientific">Prunus dulcis</name>
    <name type="common">Almond</name>
    <name type="synonym">Amygdalus dulcis</name>
    <dbReference type="NCBI Taxonomy" id="3755"/>
    <lineage>
        <taxon>Eukaryota</taxon>
        <taxon>Viridiplantae</taxon>
        <taxon>Streptophyta</taxon>
        <taxon>Embryophyta</taxon>
        <taxon>Tracheophyta</taxon>
        <taxon>Spermatophyta</taxon>
        <taxon>Magnoliopsida</taxon>
        <taxon>eudicotyledons</taxon>
        <taxon>Gunneridae</taxon>
        <taxon>Pentapetalae</taxon>
        <taxon>rosids</taxon>
        <taxon>fabids</taxon>
        <taxon>Rosales</taxon>
        <taxon>Rosaceae</taxon>
        <taxon>Amygdaloideae</taxon>
        <taxon>Amygdaleae</taxon>
        <taxon>Prunus</taxon>
    </lineage>
</organism>
<protein>
    <recommendedName>
        <fullName evidence="1">Reverse transcriptase Ty1/copia-type domain-containing protein</fullName>
    </recommendedName>
</protein>
<dbReference type="InterPro" id="IPR043502">
    <property type="entry name" value="DNA/RNA_pol_sf"/>
</dbReference>
<reference evidence="2" key="1">
    <citation type="journal article" date="2019" name="Science">
        <title>Mutation of a bHLH transcription factor allowed almond domestication.</title>
        <authorList>
            <person name="Sanchez-Perez R."/>
            <person name="Pavan S."/>
            <person name="Mazzeo R."/>
            <person name="Moldovan C."/>
            <person name="Aiese Cigliano R."/>
            <person name="Del Cueto J."/>
            <person name="Ricciardi F."/>
            <person name="Lotti C."/>
            <person name="Ricciardi L."/>
            <person name="Dicenta F."/>
            <person name="Lopez-Marques R.L."/>
            <person name="Lindberg Moller B."/>
        </authorList>
    </citation>
    <scope>NUCLEOTIDE SEQUENCE</scope>
</reference>
<dbReference type="SUPFAM" id="SSF56672">
    <property type="entry name" value="DNA/RNA polymerases"/>
    <property type="match status" value="1"/>
</dbReference>
<gene>
    <name evidence="2" type="ORF">Prudu_013511</name>
</gene>
<dbReference type="PANTHER" id="PTHR11439">
    <property type="entry name" value="GAG-POL-RELATED RETROTRANSPOSON"/>
    <property type="match status" value="1"/>
</dbReference>
<dbReference type="EMBL" id="AP019301">
    <property type="protein sequence ID" value="BBH02820.1"/>
    <property type="molecule type" value="Genomic_DNA"/>
</dbReference>
<dbReference type="AlphaFoldDB" id="A0A4Y1REY8"/>
<name>A0A4Y1REY8_PRUDU</name>
<evidence type="ECO:0000313" key="2">
    <source>
        <dbReference type="EMBL" id="BBH02820.1"/>
    </source>
</evidence>